<dbReference type="PANTHER" id="PTHR10744">
    <property type="entry name" value="40S RIBOSOMAL PROTEIN S11 FAMILY MEMBER"/>
    <property type="match status" value="1"/>
</dbReference>
<evidence type="ECO:0000313" key="3">
    <source>
        <dbReference type="EMBL" id="KAG7665115.1"/>
    </source>
</evidence>
<accession>A0A8J5QR71</accession>
<name>A0A8J5QR71_9ASCO</name>
<dbReference type="GO" id="GO:0005739">
    <property type="term" value="C:mitochondrion"/>
    <property type="evidence" value="ECO:0007669"/>
    <property type="project" value="TreeGrafter"/>
</dbReference>
<comment type="caution">
    <text evidence="3">The sequence shown here is derived from an EMBL/GenBank/DDBJ whole genome shotgun (WGS) entry which is preliminary data.</text>
</comment>
<keyword evidence="1" id="KW-0689">Ribosomal protein</keyword>
<keyword evidence="2" id="KW-0687">Ribonucleoprotein</keyword>
<evidence type="ECO:0000313" key="4">
    <source>
        <dbReference type="Proteomes" id="UP000694255"/>
    </source>
</evidence>
<dbReference type="GeneID" id="73467972"/>
<dbReference type="GO" id="GO:0005840">
    <property type="term" value="C:ribosome"/>
    <property type="evidence" value="ECO:0007669"/>
    <property type="project" value="UniProtKB-KW"/>
</dbReference>
<reference evidence="3 4" key="1">
    <citation type="journal article" date="2021" name="DNA Res.">
        <title>Genome analysis of Candida subhashii reveals its hybrid nature and dual mitochondrial genome conformations.</title>
        <authorList>
            <person name="Mixao V."/>
            <person name="Hegedusova E."/>
            <person name="Saus E."/>
            <person name="Pryszcz L.P."/>
            <person name="Cillingova A."/>
            <person name="Nosek J."/>
            <person name="Gabaldon T."/>
        </authorList>
    </citation>
    <scope>NUCLEOTIDE SEQUENCE [LARGE SCALE GENOMIC DNA]</scope>
    <source>
        <strain evidence="3 4">CBS 10753</strain>
    </source>
</reference>
<dbReference type="GO" id="GO:0006412">
    <property type="term" value="P:translation"/>
    <property type="evidence" value="ECO:0007669"/>
    <property type="project" value="InterPro"/>
</dbReference>
<dbReference type="Pfam" id="PF00366">
    <property type="entry name" value="Ribosomal_S17"/>
    <property type="match status" value="1"/>
</dbReference>
<proteinExistence type="predicted"/>
<dbReference type="RefSeq" id="XP_049265347.1">
    <property type="nucleotide sequence ID" value="XM_049404796.1"/>
</dbReference>
<organism evidence="3 4">
    <name type="scientific">[Candida] subhashii</name>
    <dbReference type="NCBI Taxonomy" id="561895"/>
    <lineage>
        <taxon>Eukaryota</taxon>
        <taxon>Fungi</taxon>
        <taxon>Dikarya</taxon>
        <taxon>Ascomycota</taxon>
        <taxon>Saccharomycotina</taxon>
        <taxon>Pichiomycetes</taxon>
        <taxon>Debaryomycetaceae</taxon>
        <taxon>Spathaspora</taxon>
    </lineage>
</organism>
<dbReference type="EMBL" id="JAGSYN010000051">
    <property type="protein sequence ID" value="KAG7665115.1"/>
    <property type="molecule type" value="Genomic_DNA"/>
</dbReference>
<evidence type="ECO:0000256" key="2">
    <source>
        <dbReference type="ARBA" id="ARBA00023274"/>
    </source>
</evidence>
<dbReference type="Proteomes" id="UP000694255">
    <property type="component" value="Unassembled WGS sequence"/>
</dbReference>
<dbReference type="InterPro" id="IPR000266">
    <property type="entry name" value="Ribosomal_uS17"/>
</dbReference>
<dbReference type="GO" id="GO:1990904">
    <property type="term" value="C:ribonucleoprotein complex"/>
    <property type="evidence" value="ECO:0007669"/>
    <property type="project" value="UniProtKB-KW"/>
</dbReference>
<sequence>MARQNFVGLVVSQGKMSKTVKVRVQGKIYDRRIDKEVITRKDFLVHDEGEICKEGDIVRIEHLIPKISKRKAYAIAEIKVNKGQQFELYDSMAKTRLQQENKSKVQDFVKQKEVFQKTVNQLEDLRKLDQLVSKAQEIANKQFEEGASSTTGEDQEKLLKEIEAIKVKYNITSYPTPQEIVKLEINQLDKSIKGDEFLKRSQNIQFILSELMNNDKYASFRHKVLNAKGKNNGNNKDEKHIVKNILRKYVLNTKNECPVPLEN</sequence>
<dbReference type="PANTHER" id="PTHR10744:SF1">
    <property type="entry name" value="SMALL RIBOSOMAL SUBUNIT PROTEIN US17M"/>
    <property type="match status" value="1"/>
</dbReference>
<protein>
    <submittedName>
        <fullName evidence="3">Uncharacterized protein</fullName>
    </submittedName>
</protein>
<dbReference type="GO" id="GO:0003735">
    <property type="term" value="F:structural constituent of ribosome"/>
    <property type="evidence" value="ECO:0007669"/>
    <property type="project" value="InterPro"/>
</dbReference>
<dbReference type="AlphaFoldDB" id="A0A8J5QR71"/>
<dbReference type="OrthoDB" id="274752at2759"/>
<gene>
    <name evidence="3" type="ORF">J8A68_001171</name>
</gene>
<evidence type="ECO:0000256" key="1">
    <source>
        <dbReference type="ARBA" id="ARBA00022980"/>
    </source>
</evidence>
<keyword evidence="4" id="KW-1185">Reference proteome</keyword>
<dbReference type="CDD" id="cd00364">
    <property type="entry name" value="Ribosomal_uS17"/>
    <property type="match status" value="1"/>
</dbReference>